<dbReference type="InterPro" id="IPR053147">
    <property type="entry name" value="Hsp_HslJ-like"/>
</dbReference>
<comment type="caution">
    <text evidence="3">The sequence shown here is derived from an EMBL/GenBank/DDBJ whole genome shotgun (WGS) entry which is preliminary data.</text>
</comment>
<dbReference type="AlphaFoldDB" id="A0A3M5F316"/>
<dbReference type="Proteomes" id="UP000268887">
    <property type="component" value="Unassembled WGS sequence"/>
</dbReference>
<evidence type="ECO:0000313" key="4">
    <source>
        <dbReference type="Proteomes" id="UP000268887"/>
    </source>
</evidence>
<evidence type="ECO:0000259" key="2">
    <source>
        <dbReference type="Pfam" id="PF03724"/>
    </source>
</evidence>
<dbReference type="PANTHER" id="PTHR35535">
    <property type="entry name" value="HEAT SHOCK PROTEIN HSLJ"/>
    <property type="match status" value="1"/>
</dbReference>
<gene>
    <name evidence="3" type="ORF">ALP60_01091</name>
</gene>
<feature type="domain" description="DUF306" evidence="2">
    <location>
        <begin position="101"/>
        <end position="167"/>
    </location>
</feature>
<dbReference type="PANTHER" id="PTHR35535:SF1">
    <property type="entry name" value="HEAT SHOCK PROTEIN HSLJ"/>
    <property type="match status" value="1"/>
</dbReference>
<accession>A0A3M5F316</accession>
<dbReference type="InterPro" id="IPR005184">
    <property type="entry name" value="DUF306_Meta_HslJ"/>
</dbReference>
<evidence type="ECO:0000313" key="3">
    <source>
        <dbReference type="EMBL" id="RMS68067.1"/>
    </source>
</evidence>
<dbReference type="InterPro" id="IPR038670">
    <property type="entry name" value="HslJ-like_sf"/>
</dbReference>
<proteinExistence type="predicted"/>
<organism evidence="3 4">
    <name type="scientific">Pseudomonas savastanoi</name>
    <name type="common">Pseudomonas syringae pv. savastanoi</name>
    <dbReference type="NCBI Taxonomy" id="29438"/>
    <lineage>
        <taxon>Bacteria</taxon>
        <taxon>Pseudomonadati</taxon>
        <taxon>Pseudomonadota</taxon>
        <taxon>Gammaproteobacteria</taxon>
        <taxon>Pseudomonadales</taxon>
        <taxon>Pseudomonadaceae</taxon>
        <taxon>Pseudomonas</taxon>
    </lineage>
</organism>
<feature type="compositionally biased region" description="Basic and acidic residues" evidence="1">
    <location>
        <begin position="20"/>
        <end position="39"/>
    </location>
</feature>
<protein>
    <submittedName>
        <fullName evidence="3">Putative lipoprotein</fullName>
    </submittedName>
</protein>
<reference evidence="3 4" key="1">
    <citation type="submission" date="2018-08" db="EMBL/GenBank/DDBJ databases">
        <title>Recombination of ecologically and evolutionarily significant loci maintains genetic cohesion in the Pseudomonas syringae species complex.</title>
        <authorList>
            <person name="Dillon M."/>
            <person name="Thakur S."/>
            <person name="Almeida R.N.D."/>
            <person name="Weir B.S."/>
            <person name="Guttman D.S."/>
        </authorList>
    </citation>
    <scope>NUCLEOTIDE SEQUENCE [LARGE SCALE GENOMIC DNA]</scope>
    <source>
        <strain evidence="3 4">ICMP 13927</strain>
    </source>
</reference>
<keyword evidence="3" id="KW-0449">Lipoprotein</keyword>
<dbReference type="EMBL" id="RBSV01000562">
    <property type="protein sequence ID" value="RMS68067.1"/>
    <property type="molecule type" value="Genomic_DNA"/>
</dbReference>
<dbReference type="Pfam" id="PF03724">
    <property type="entry name" value="META"/>
    <property type="match status" value="1"/>
</dbReference>
<evidence type="ECO:0000256" key="1">
    <source>
        <dbReference type="SAM" id="MobiDB-lite"/>
    </source>
</evidence>
<sequence length="208" mass="22677">MDCSGQRSGVRRVGDSSMESELRQLRRRTELRVHGREQAGRQGAETCRHRAHRGAGLENRRREAPLQEVPGESGMKQFALLSLIGGALLAGCTADPLPIRQDHSYVMEWIGERPLIDNSRLTMTLGADGRAYGNAGCNHWFAPYTLNDHSISFGPVGKTRKMCAPRADGAGTTLHQSHQQRATLGHLAHRATAPVASPRQATALLAGR</sequence>
<dbReference type="Gene3D" id="2.40.128.270">
    <property type="match status" value="1"/>
</dbReference>
<name>A0A3M5F316_PSESS</name>
<feature type="region of interest" description="Disordered" evidence="1">
    <location>
        <begin position="1"/>
        <end position="70"/>
    </location>
</feature>